<organism evidence="2 3">
    <name type="scientific">Anopheles farauti</name>
    <dbReference type="NCBI Taxonomy" id="69004"/>
    <lineage>
        <taxon>Eukaryota</taxon>
        <taxon>Metazoa</taxon>
        <taxon>Ecdysozoa</taxon>
        <taxon>Arthropoda</taxon>
        <taxon>Hexapoda</taxon>
        <taxon>Insecta</taxon>
        <taxon>Pterygota</taxon>
        <taxon>Neoptera</taxon>
        <taxon>Endopterygota</taxon>
        <taxon>Diptera</taxon>
        <taxon>Nematocera</taxon>
        <taxon>Culicoidea</taxon>
        <taxon>Culicidae</taxon>
        <taxon>Anophelinae</taxon>
        <taxon>Anopheles</taxon>
    </lineage>
</organism>
<dbReference type="Proteomes" id="UP000075886">
    <property type="component" value="Unassembled WGS sequence"/>
</dbReference>
<dbReference type="AlphaFoldDB" id="A0A182QA67"/>
<protein>
    <submittedName>
        <fullName evidence="2">Uncharacterized protein</fullName>
    </submittedName>
</protein>
<dbReference type="EMBL" id="AXCN02000461">
    <property type="status" value="NOT_ANNOTATED_CDS"/>
    <property type="molecule type" value="Genomic_DNA"/>
</dbReference>
<keyword evidence="1" id="KW-0732">Signal</keyword>
<evidence type="ECO:0000313" key="2">
    <source>
        <dbReference type="EnsemblMetazoa" id="AFAF006119-PA"/>
    </source>
</evidence>
<reference evidence="3" key="1">
    <citation type="submission" date="2014-01" db="EMBL/GenBank/DDBJ databases">
        <title>The Genome Sequence of Anopheles farauti FAR1 (V2).</title>
        <authorList>
            <consortium name="The Broad Institute Genomics Platform"/>
            <person name="Neafsey D.E."/>
            <person name="Besansky N."/>
            <person name="Howell P."/>
            <person name="Walton C."/>
            <person name="Young S.K."/>
            <person name="Zeng Q."/>
            <person name="Gargeya S."/>
            <person name="Fitzgerald M."/>
            <person name="Haas B."/>
            <person name="Abouelleil A."/>
            <person name="Allen A.W."/>
            <person name="Alvarado L."/>
            <person name="Arachchi H.M."/>
            <person name="Berlin A.M."/>
            <person name="Chapman S.B."/>
            <person name="Gainer-Dewar J."/>
            <person name="Goldberg J."/>
            <person name="Griggs A."/>
            <person name="Gujja S."/>
            <person name="Hansen M."/>
            <person name="Howarth C."/>
            <person name="Imamovic A."/>
            <person name="Ireland A."/>
            <person name="Larimer J."/>
            <person name="McCowan C."/>
            <person name="Murphy C."/>
            <person name="Pearson M."/>
            <person name="Poon T.W."/>
            <person name="Priest M."/>
            <person name="Roberts A."/>
            <person name="Saif S."/>
            <person name="Shea T."/>
            <person name="Sisk P."/>
            <person name="Sykes S."/>
            <person name="Wortman J."/>
            <person name="Nusbaum C."/>
            <person name="Birren B."/>
        </authorList>
    </citation>
    <scope>NUCLEOTIDE SEQUENCE [LARGE SCALE GENOMIC DNA]</scope>
    <source>
        <strain evidence="3">FAR1</strain>
    </source>
</reference>
<accession>A0A182QA67</accession>
<feature type="signal peptide" evidence="1">
    <location>
        <begin position="1"/>
        <end position="24"/>
    </location>
</feature>
<evidence type="ECO:0000256" key="1">
    <source>
        <dbReference type="SAM" id="SignalP"/>
    </source>
</evidence>
<feature type="chain" id="PRO_5008132463" evidence="1">
    <location>
        <begin position="25"/>
        <end position="197"/>
    </location>
</feature>
<keyword evidence="3" id="KW-1185">Reference proteome</keyword>
<name>A0A182QA67_9DIPT</name>
<reference evidence="2" key="2">
    <citation type="submission" date="2020-05" db="UniProtKB">
        <authorList>
            <consortium name="EnsemblMetazoa"/>
        </authorList>
    </citation>
    <scope>IDENTIFICATION</scope>
    <source>
        <strain evidence="2">FAR1</strain>
    </source>
</reference>
<evidence type="ECO:0000313" key="3">
    <source>
        <dbReference type="Proteomes" id="UP000075886"/>
    </source>
</evidence>
<proteinExistence type="predicted"/>
<sequence length="197" mass="22421">MRSTGAPHWYWSLFVLLISASTICFVPVQSKKFQFSTDRPDYKQLVGRASKLLERQVVEFASVVRRLELLLVLANMSCKQIAVLTAYALLLLIATVSATAPVEPAVEQQIDAKSYFGYHPHQKDSYKKLAIEVNDFGTLFKSELESLVDKIKTLHQKVFYRKDKDNYGGGYDVLQMQKLYNKQKAALEALRNERPGV</sequence>
<dbReference type="VEuPathDB" id="VectorBase:AFAF006119"/>
<dbReference type="EnsemblMetazoa" id="AFAF006119-RA">
    <property type="protein sequence ID" value="AFAF006119-PA"/>
    <property type="gene ID" value="AFAF006119"/>
</dbReference>